<comment type="caution">
    <text evidence="7">The sequence shown here is derived from an EMBL/GenBank/DDBJ whole genome shotgun (WGS) entry which is preliminary data.</text>
</comment>
<dbReference type="PANTHER" id="PTHR33931">
    <property type="entry name" value="HOLIN-LIKE PROTEIN CIDA-RELATED"/>
    <property type="match status" value="1"/>
</dbReference>
<dbReference type="Pfam" id="PF03788">
    <property type="entry name" value="LrgA"/>
    <property type="match status" value="1"/>
</dbReference>
<evidence type="ECO:0000256" key="3">
    <source>
        <dbReference type="ARBA" id="ARBA00022692"/>
    </source>
</evidence>
<reference evidence="7" key="2">
    <citation type="submission" date="2020-09" db="EMBL/GenBank/DDBJ databases">
        <authorList>
            <person name="Sun Q."/>
            <person name="Ohkuma M."/>
        </authorList>
    </citation>
    <scope>NUCLEOTIDE SEQUENCE</scope>
    <source>
        <strain evidence="7">JCM 30078</strain>
    </source>
</reference>
<name>A0A917UR53_9PSED</name>
<feature type="transmembrane region" description="Helical" evidence="6">
    <location>
        <begin position="82"/>
        <end position="106"/>
    </location>
</feature>
<evidence type="ECO:0000313" key="8">
    <source>
        <dbReference type="Proteomes" id="UP000635983"/>
    </source>
</evidence>
<keyword evidence="4 6" id="KW-1133">Transmembrane helix</keyword>
<dbReference type="EMBL" id="BMPO01000001">
    <property type="protein sequence ID" value="GGJ78066.1"/>
    <property type="molecule type" value="Genomic_DNA"/>
</dbReference>
<keyword evidence="5 6" id="KW-0472">Membrane</keyword>
<keyword evidence="2" id="KW-1003">Cell membrane</keyword>
<keyword evidence="3 6" id="KW-0812">Transmembrane</keyword>
<feature type="transmembrane region" description="Helical" evidence="6">
    <location>
        <begin position="7"/>
        <end position="24"/>
    </location>
</feature>
<evidence type="ECO:0008006" key="9">
    <source>
        <dbReference type="Google" id="ProtNLM"/>
    </source>
</evidence>
<dbReference type="GO" id="GO:0005886">
    <property type="term" value="C:plasma membrane"/>
    <property type="evidence" value="ECO:0007669"/>
    <property type="project" value="UniProtKB-SubCell"/>
</dbReference>
<dbReference type="RefSeq" id="WP_188981103.1">
    <property type="nucleotide sequence ID" value="NZ_BMPO01000001.1"/>
</dbReference>
<protein>
    <recommendedName>
        <fullName evidence="9">CidA/LrgA family protein</fullName>
    </recommendedName>
</protein>
<dbReference type="Proteomes" id="UP000635983">
    <property type="component" value="Unassembled WGS sequence"/>
</dbReference>
<dbReference type="PANTHER" id="PTHR33931:SF2">
    <property type="entry name" value="HOLIN-LIKE PROTEIN CIDA"/>
    <property type="match status" value="1"/>
</dbReference>
<evidence type="ECO:0000256" key="2">
    <source>
        <dbReference type="ARBA" id="ARBA00022475"/>
    </source>
</evidence>
<evidence type="ECO:0000256" key="5">
    <source>
        <dbReference type="ARBA" id="ARBA00023136"/>
    </source>
</evidence>
<evidence type="ECO:0000256" key="4">
    <source>
        <dbReference type="ARBA" id="ARBA00022989"/>
    </source>
</evidence>
<sequence length="116" mass="12561">MTVPGLLILIGSYLMGAVISLWWLPEIPGAVIGILLLVAVLSLLGRIPDYLSRTSATLLQYLPLILAVPALGIVSADKLPPPQWLGLIAAITLSLLITVPFCGWLLQRLIQRRKSK</sequence>
<reference evidence="7" key="1">
    <citation type="journal article" date="2014" name="Int. J. Syst. Evol. Microbiol.">
        <title>Complete genome sequence of Corynebacterium casei LMG S-19264T (=DSM 44701T), isolated from a smear-ripened cheese.</title>
        <authorList>
            <consortium name="US DOE Joint Genome Institute (JGI-PGF)"/>
            <person name="Walter F."/>
            <person name="Albersmeier A."/>
            <person name="Kalinowski J."/>
            <person name="Ruckert C."/>
        </authorList>
    </citation>
    <scope>NUCLEOTIDE SEQUENCE</scope>
    <source>
        <strain evidence="7">JCM 30078</strain>
    </source>
</reference>
<gene>
    <name evidence="7" type="ORF">GCM10009304_00030</name>
</gene>
<accession>A0A917UR53</accession>
<evidence type="ECO:0000256" key="6">
    <source>
        <dbReference type="SAM" id="Phobius"/>
    </source>
</evidence>
<evidence type="ECO:0000256" key="1">
    <source>
        <dbReference type="ARBA" id="ARBA00004651"/>
    </source>
</evidence>
<feature type="transmembrane region" description="Helical" evidence="6">
    <location>
        <begin position="59"/>
        <end position="76"/>
    </location>
</feature>
<proteinExistence type="predicted"/>
<organism evidence="7 8">
    <name type="scientific">Pseudomonas matsuisoli</name>
    <dbReference type="NCBI Taxonomy" id="1515666"/>
    <lineage>
        <taxon>Bacteria</taxon>
        <taxon>Pseudomonadati</taxon>
        <taxon>Pseudomonadota</taxon>
        <taxon>Gammaproteobacteria</taxon>
        <taxon>Pseudomonadales</taxon>
        <taxon>Pseudomonadaceae</taxon>
        <taxon>Pseudomonas</taxon>
    </lineage>
</organism>
<dbReference type="AlphaFoldDB" id="A0A917UR53"/>
<feature type="transmembrane region" description="Helical" evidence="6">
    <location>
        <begin position="30"/>
        <end position="47"/>
    </location>
</feature>
<comment type="subcellular location">
    <subcellularLocation>
        <location evidence="1">Cell membrane</location>
        <topology evidence="1">Multi-pass membrane protein</topology>
    </subcellularLocation>
</comment>
<evidence type="ECO:0000313" key="7">
    <source>
        <dbReference type="EMBL" id="GGJ78066.1"/>
    </source>
</evidence>
<keyword evidence="8" id="KW-1185">Reference proteome</keyword>
<dbReference type="InterPro" id="IPR005538">
    <property type="entry name" value="LrgA/CidA"/>
</dbReference>